<dbReference type="CDD" id="cd03214">
    <property type="entry name" value="ABC_Iron-Siderophores_B12_Hemin"/>
    <property type="match status" value="1"/>
</dbReference>
<dbReference type="Proteomes" id="UP000003160">
    <property type="component" value="Unassembled WGS sequence"/>
</dbReference>
<evidence type="ECO:0000313" key="8">
    <source>
        <dbReference type="Proteomes" id="UP000003160"/>
    </source>
</evidence>
<dbReference type="Pfam" id="PF00005">
    <property type="entry name" value="ABC_tran"/>
    <property type="match status" value="1"/>
</dbReference>
<dbReference type="InterPro" id="IPR003439">
    <property type="entry name" value="ABC_transporter-like_ATP-bd"/>
</dbReference>
<dbReference type="GO" id="GO:0005524">
    <property type="term" value="F:ATP binding"/>
    <property type="evidence" value="ECO:0007669"/>
    <property type="project" value="UniProtKB-KW"/>
</dbReference>
<protein>
    <submittedName>
        <fullName evidence="7">ABC transporter, ATP-binding protein</fullName>
    </submittedName>
</protein>
<evidence type="ECO:0000256" key="4">
    <source>
        <dbReference type="ARBA" id="ARBA00022967"/>
    </source>
</evidence>
<keyword evidence="2" id="KW-0547">Nucleotide-binding</keyword>
<gene>
    <name evidence="7" type="primary">cbrD</name>
    <name evidence="7" type="ORF">HMPREF0645_0368</name>
</gene>
<dbReference type="PANTHER" id="PTHR42794">
    <property type="entry name" value="HEMIN IMPORT ATP-BINDING PROTEIN HMUV"/>
    <property type="match status" value="1"/>
</dbReference>
<dbReference type="EMBL" id="ACKS01000019">
    <property type="protein sequence ID" value="EFA45213.1"/>
    <property type="molecule type" value="Genomic_DNA"/>
</dbReference>
<feature type="domain" description="ABC transporter" evidence="6">
    <location>
        <begin position="1"/>
        <end position="238"/>
    </location>
</feature>
<dbReference type="GO" id="GO:0016887">
    <property type="term" value="F:ATP hydrolysis activity"/>
    <property type="evidence" value="ECO:0007669"/>
    <property type="project" value="InterPro"/>
</dbReference>
<dbReference type="SUPFAM" id="SSF52540">
    <property type="entry name" value="P-loop containing nucleoside triphosphate hydrolases"/>
    <property type="match status" value="1"/>
</dbReference>
<dbReference type="RefSeq" id="WP_007174717.1">
    <property type="nucleotide sequence ID" value="NZ_GG704782.1"/>
</dbReference>
<evidence type="ECO:0000313" key="7">
    <source>
        <dbReference type="EMBL" id="EFA45213.1"/>
    </source>
</evidence>
<organism evidence="7 8">
    <name type="scientific">Hallella bergensis DSM 17361</name>
    <dbReference type="NCBI Taxonomy" id="585502"/>
    <lineage>
        <taxon>Bacteria</taxon>
        <taxon>Pseudomonadati</taxon>
        <taxon>Bacteroidota</taxon>
        <taxon>Bacteroidia</taxon>
        <taxon>Bacteroidales</taxon>
        <taxon>Prevotellaceae</taxon>
        <taxon>Hallella</taxon>
    </lineage>
</organism>
<evidence type="ECO:0000256" key="5">
    <source>
        <dbReference type="ARBA" id="ARBA00037066"/>
    </source>
</evidence>
<comment type="caution">
    <text evidence="7">The sequence shown here is derived from an EMBL/GenBank/DDBJ whole genome shotgun (WGS) entry which is preliminary data.</text>
</comment>
<keyword evidence="3 7" id="KW-0067">ATP-binding</keyword>
<comment type="function">
    <text evidence="5">Part of the ABC transporter complex HmuTUV involved in hemin import. Responsible for energy coupling to the transport system.</text>
</comment>
<evidence type="ECO:0000259" key="6">
    <source>
        <dbReference type="PROSITE" id="PS50893"/>
    </source>
</evidence>
<proteinExistence type="predicted"/>
<dbReference type="HOGENOM" id="CLU_000604_1_11_10"/>
<name>D1PTT3_9BACT</name>
<dbReference type="OrthoDB" id="9787851at2"/>
<dbReference type="InterPro" id="IPR027417">
    <property type="entry name" value="P-loop_NTPase"/>
</dbReference>
<dbReference type="AlphaFoldDB" id="D1PTT3"/>
<accession>D1PTT3</accession>
<sequence length="238" mass="26297">MKTITINQLSIGYRGKVIAGNLNGEVQSGQLTCLLGTNGVGKSTLLRTIAGLQPMLQGEVALQGGDTDTKVVSELSKGEMARRVAVVLTELPDVRQFSVEQVVGMGRLPYTGFFGRLSREDRQIVNNALTQVGISAFAHRRFDALSDGERQKVMIAKALAQQTPIILLDEPTAFLDYPSKVEIMRMLRLMANSLNKTILLSTHDLNLALHYADRLLMLEQGLREISKKELESYLQKLI</sequence>
<dbReference type="PANTHER" id="PTHR42794:SF1">
    <property type="entry name" value="HEMIN IMPORT ATP-BINDING PROTEIN HMUV"/>
    <property type="match status" value="1"/>
</dbReference>
<dbReference type="InterPro" id="IPR003593">
    <property type="entry name" value="AAA+_ATPase"/>
</dbReference>
<keyword evidence="1" id="KW-0813">Transport</keyword>
<keyword evidence="8" id="KW-1185">Reference proteome</keyword>
<dbReference type="SMART" id="SM00382">
    <property type="entry name" value="AAA"/>
    <property type="match status" value="1"/>
</dbReference>
<reference evidence="7 8" key="1">
    <citation type="submission" date="2009-10" db="EMBL/GenBank/DDBJ databases">
        <authorList>
            <person name="Qin X."/>
            <person name="Bachman B."/>
            <person name="Battles P."/>
            <person name="Bell A."/>
            <person name="Bess C."/>
            <person name="Bickham C."/>
            <person name="Chaboub L."/>
            <person name="Chen D."/>
            <person name="Coyle M."/>
            <person name="Deiros D.R."/>
            <person name="Dinh H."/>
            <person name="Forbes L."/>
            <person name="Fowler G."/>
            <person name="Francisco L."/>
            <person name="Fu Q."/>
            <person name="Gubbala S."/>
            <person name="Hale W."/>
            <person name="Han Y."/>
            <person name="Hemphill L."/>
            <person name="Highlander S.K."/>
            <person name="Hirani K."/>
            <person name="Hogues M."/>
            <person name="Jackson L."/>
            <person name="Jakkamsetti A."/>
            <person name="Javaid M."/>
            <person name="Jiang H."/>
            <person name="Korchina V."/>
            <person name="Kovar C."/>
            <person name="Lara F."/>
            <person name="Lee S."/>
            <person name="Mata R."/>
            <person name="Mathew T."/>
            <person name="Moen C."/>
            <person name="Morales K."/>
            <person name="Munidasa M."/>
            <person name="Nazareth L."/>
            <person name="Ngo R."/>
            <person name="Nguyen L."/>
            <person name="Okwuonu G."/>
            <person name="Ongeri F."/>
            <person name="Patil S."/>
            <person name="Petrosino J."/>
            <person name="Pham C."/>
            <person name="Pham P."/>
            <person name="Pu L.-L."/>
            <person name="Puazo M."/>
            <person name="Raj R."/>
            <person name="Reid J."/>
            <person name="Rouhana J."/>
            <person name="Saada N."/>
            <person name="Shang Y."/>
            <person name="Simmons D."/>
            <person name="Thornton R."/>
            <person name="Warren J."/>
            <person name="Weissenberger G."/>
            <person name="Zhang J."/>
            <person name="Zhang L."/>
            <person name="Zhou C."/>
            <person name="Zhu D."/>
            <person name="Muzny D."/>
            <person name="Worley K."/>
            <person name="Gibbs R."/>
        </authorList>
    </citation>
    <scope>NUCLEOTIDE SEQUENCE [LARGE SCALE GENOMIC DNA]</scope>
    <source>
        <strain evidence="7 8">DSM 17361</strain>
    </source>
</reference>
<dbReference type="Gene3D" id="3.40.50.300">
    <property type="entry name" value="P-loop containing nucleotide triphosphate hydrolases"/>
    <property type="match status" value="1"/>
</dbReference>
<keyword evidence="4" id="KW-1278">Translocase</keyword>
<evidence type="ECO:0000256" key="1">
    <source>
        <dbReference type="ARBA" id="ARBA00022448"/>
    </source>
</evidence>
<evidence type="ECO:0000256" key="3">
    <source>
        <dbReference type="ARBA" id="ARBA00022840"/>
    </source>
</evidence>
<evidence type="ECO:0000256" key="2">
    <source>
        <dbReference type="ARBA" id="ARBA00022741"/>
    </source>
</evidence>
<dbReference type="PROSITE" id="PS50893">
    <property type="entry name" value="ABC_TRANSPORTER_2"/>
    <property type="match status" value="1"/>
</dbReference>
<dbReference type="eggNOG" id="COG1120">
    <property type="taxonomic scope" value="Bacteria"/>
</dbReference>